<proteinExistence type="predicted"/>
<sequence length="116" mass="12037">MVTSAGPGGNTSGPGVIEAFQYGFYVLRDAVKAREVVAPDARVTPVADIQAGINATPVGTTHCLTITPRENGVYAVALTQTEPGGTPVTWYQLVTTAPAGDRTTITAITADTEMTR</sequence>
<dbReference type="InterPro" id="IPR058489">
    <property type="entry name" value="DUF8176"/>
</dbReference>
<reference evidence="2" key="1">
    <citation type="submission" date="2023-08" db="EMBL/GenBank/DDBJ databases">
        <title>Isolation and Characterization of Rhodococcus erythropolis MGMM8.</title>
        <authorList>
            <person name="Diabankana R.G.C."/>
            <person name="Afordoanyi D.M."/>
            <person name="Validov S.Z."/>
        </authorList>
    </citation>
    <scope>NUCLEOTIDE SEQUENCE</scope>
    <source>
        <strain evidence="2">MGMM8</strain>
        <plasmid evidence="2">pMGMM8_4</plasmid>
    </source>
</reference>
<evidence type="ECO:0000259" key="1">
    <source>
        <dbReference type="Pfam" id="PF26527"/>
    </source>
</evidence>
<dbReference type="EMBL" id="CP133194">
    <property type="protein sequence ID" value="WMN02213.1"/>
    <property type="molecule type" value="Genomic_DNA"/>
</dbReference>
<geneLocation type="plasmid" evidence="2 3">
    <name>pMGMM8_4</name>
</geneLocation>
<name>A0AAX3ZZI4_RHOER</name>
<gene>
    <name evidence="2" type="ORF">QIE55_33340</name>
</gene>
<dbReference type="AlphaFoldDB" id="A0AAX3ZZI4"/>
<keyword evidence="2" id="KW-0614">Plasmid</keyword>
<feature type="domain" description="DUF8176" evidence="1">
    <location>
        <begin position="2"/>
        <end position="109"/>
    </location>
</feature>
<evidence type="ECO:0000313" key="2">
    <source>
        <dbReference type="EMBL" id="WMN02213.1"/>
    </source>
</evidence>
<organism evidence="2 3">
    <name type="scientific">Rhodococcus erythropolis</name>
    <name type="common">Arthrobacter picolinophilus</name>
    <dbReference type="NCBI Taxonomy" id="1833"/>
    <lineage>
        <taxon>Bacteria</taxon>
        <taxon>Bacillati</taxon>
        <taxon>Actinomycetota</taxon>
        <taxon>Actinomycetes</taxon>
        <taxon>Mycobacteriales</taxon>
        <taxon>Nocardiaceae</taxon>
        <taxon>Rhodococcus</taxon>
        <taxon>Rhodococcus erythropolis group</taxon>
    </lineage>
</organism>
<accession>A0AAX3ZZI4</accession>
<evidence type="ECO:0000313" key="3">
    <source>
        <dbReference type="Proteomes" id="UP001230933"/>
    </source>
</evidence>
<dbReference type="Pfam" id="PF26527">
    <property type="entry name" value="DUF8176"/>
    <property type="match status" value="1"/>
</dbReference>
<protein>
    <recommendedName>
        <fullName evidence="1">DUF8176 domain-containing protein</fullName>
    </recommendedName>
</protein>
<dbReference type="RefSeq" id="WP_125461366.1">
    <property type="nucleotide sequence ID" value="NZ_CP032404.1"/>
</dbReference>
<dbReference type="Proteomes" id="UP001230933">
    <property type="component" value="Plasmid pMGMM8_4"/>
</dbReference>